<proteinExistence type="predicted"/>
<dbReference type="InParanoid" id="A0A0D0ANH3"/>
<reference evidence="1 2" key="1">
    <citation type="submission" date="2014-04" db="EMBL/GenBank/DDBJ databases">
        <authorList>
            <consortium name="DOE Joint Genome Institute"/>
            <person name="Kuo A."/>
            <person name="Ruytinx J."/>
            <person name="Rineau F."/>
            <person name="Colpaert J."/>
            <person name="Kohler A."/>
            <person name="Nagy L.G."/>
            <person name="Floudas D."/>
            <person name="Copeland A."/>
            <person name="Barry K.W."/>
            <person name="Cichocki N."/>
            <person name="Veneault-Fourrey C."/>
            <person name="LaButti K."/>
            <person name="Lindquist E.A."/>
            <person name="Lipzen A."/>
            <person name="Lundell T."/>
            <person name="Morin E."/>
            <person name="Murat C."/>
            <person name="Sun H."/>
            <person name="Tunlid A."/>
            <person name="Henrissat B."/>
            <person name="Grigoriev I.V."/>
            <person name="Hibbett D.S."/>
            <person name="Martin F."/>
            <person name="Nordberg H.P."/>
            <person name="Cantor M.N."/>
            <person name="Hua S.X."/>
        </authorList>
    </citation>
    <scope>NUCLEOTIDE SEQUENCE [LARGE SCALE GENOMIC DNA]</scope>
    <source>
        <strain evidence="1 2">UH-Slu-Lm8-n1</strain>
    </source>
</reference>
<dbReference type="EMBL" id="KN835339">
    <property type="protein sequence ID" value="KIK39524.1"/>
    <property type="molecule type" value="Genomic_DNA"/>
</dbReference>
<sequence>MSLLLNGIPGKLQRRVVRYPFPEGAARQAFKVGKYSAQGRRLCYQYLLVAFG</sequence>
<dbReference type="Proteomes" id="UP000054485">
    <property type="component" value="Unassembled WGS sequence"/>
</dbReference>
<keyword evidence="2" id="KW-1185">Reference proteome</keyword>
<accession>A0A0D0ANH3</accession>
<dbReference type="AlphaFoldDB" id="A0A0D0ANH3"/>
<gene>
    <name evidence="1" type="ORF">CY34DRAFT_808207</name>
</gene>
<reference evidence="2" key="2">
    <citation type="submission" date="2015-01" db="EMBL/GenBank/DDBJ databases">
        <title>Evolutionary Origins and Diversification of the Mycorrhizal Mutualists.</title>
        <authorList>
            <consortium name="DOE Joint Genome Institute"/>
            <consortium name="Mycorrhizal Genomics Consortium"/>
            <person name="Kohler A."/>
            <person name="Kuo A."/>
            <person name="Nagy L.G."/>
            <person name="Floudas D."/>
            <person name="Copeland A."/>
            <person name="Barry K.W."/>
            <person name="Cichocki N."/>
            <person name="Veneault-Fourrey C."/>
            <person name="LaButti K."/>
            <person name="Lindquist E.A."/>
            <person name="Lipzen A."/>
            <person name="Lundell T."/>
            <person name="Morin E."/>
            <person name="Murat C."/>
            <person name="Riley R."/>
            <person name="Ohm R."/>
            <person name="Sun H."/>
            <person name="Tunlid A."/>
            <person name="Henrissat B."/>
            <person name="Grigoriev I.V."/>
            <person name="Hibbett D.S."/>
            <person name="Martin F."/>
        </authorList>
    </citation>
    <scope>NUCLEOTIDE SEQUENCE [LARGE SCALE GENOMIC DNA]</scope>
    <source>
        <strain evidence="2">UH-Slu-Lm8-n1</strain>
    </source>
</reference>
<dbReference type="HOGENOM" id="CLU_3088849_0_0_1"/>
<name>A0A0D0ANH3_9AGAM</name>
<protein>
    <submittedName>
        <fullName evidence="1">Uncharacterized protein</fullName>
    </submittedName>
</protein>
<evidence type="ECO:0000313" key="1">
    <source>
        <dbReference type="EMBL" id="KIK39524.1"/>
    </source>
</evidence>
<evidence type="ECO:0000313" key="2">
    <source>
        <dbReference type="Proteomes" id="UP000054485"/>
    </source>
</evidence>
<organism evidence="1 2">
    <name type="scientific">Suillus luteus UH-Slu-Lm8-n1</name>
    <dbReference type="NCBI Taxonomy" id="930992"/>
    <lineage>
        <taxon>Eukaryota</taxon>
        <taxon>Fungi</taxon>
        <taxon>Dikarya</taxon>
        <taxon>Basidiomycota</taxon>
        <taxon>Agaricomycotina</taxon>
        <taxon>Agaricomycetes</taxon>
        <taxon>Agaricomycetidae</taxon>
        <taxon>Boletales</taxon>
        <taxon>Suillineae</taxon>
        <taxon>Suillaceae</taxon>
        <taxon>Suillus</taxon>
    </lineage>
</organism>